<dbReference type="AlphaFoldDB" id="A0A0F7ZKM7"/>
<evidence type="ECO:0000256" key="1">
    <source>
        <dbReference type="ARBA" id="ARBA00022884"/>
    </source>
</evidence>
<proteinExistence type="predicted"/>
<dbReference type="Pfam" id="PF00665">
    <property type="entry name" value="rve"/>
    <property type="match status" value="1"/>
</dbReference>
<dbReference type="InterPro" id="IPR036397">
    <property type="entry name" value="RNaseH_sf"/>
</dbReference>
<keyword evidence="1" id="KW-0694">RNA-binding</keyword>
<dbReference type="PANTHER" id="PTHR37984">
    <property type="entry name" value="PROTEIN CBG26694"/>
    <property type="match status" value="1"/>
</dbReference>
<dbReference type="Proteomes" id="UP000054481">
    <property type="component" value="Unassembled WGS sequence"/>
</dbReference>
<evidence type="ECO:0000256" key="2">
    <source>
        <dbReference type="SAM" id="MobiDB-lite"/>
    </source>
</evidence>
<feature type="region of interest" description="Disordered" evidence="2">
    <location>
        <begin position="408"/>
        <end position="427"/>
    </location>
</feature>
<dbReference type="PROSITE" id="PS50994">
    <property type="entry name" value="INTEGRASE"/>
    <property type="match status" value="1"/>
</dbReference>
<reference evidence="4 5" key="1">
    <citation type="journal article" date="2014" name="Genome Biol. Evol.">
        <title>Comparative genomics and transcriptomics analyses reveal divergent lifestyle features of nematode endoparasitic fungus Hirsutella minnesotensis.</title>
        <authorList>
            <person name="Lai Y."/>
            <person name="Liu K."/>
            <person name="Zhang X."/>
            <person name="Zhang X."/>
            <person name="Li K."/>
            <person name="Wang N."/>
            <person name="Shu C."/>
            <person name="Wu Y."/>
            <person name="Wang C."/>
            <person name="Bushley K.E."/>
            <person name="Xiang M."/>
            <person name="Liu X."/>
        </authorList>
    </citation>
    <scope>NUCLEOTIDE SEQUENCE [LARGE SCALE GENOMIC DNA]</scope>
    <source>
        <strain evidence="4 5">3608</strain>
    </source>
</reference>
<dbReference type="InterPro" id="IPR050951">
    <property type="entry name" value="Retrovirus_Pol_polyprotein"/>
</dbReference>
<dbReference type="InterPro" id="IPR041588">
    <property type="entry name" value="Integrase_H2C2"/>
</dbReference>
<name>A0A0F7ZKM7_9HYPO</name>
<dbReference type="SUPFAM" id="SSF53098">
    <property type="entry name" value="Ribonuclease H-like"/>
    <property type="match status" value="1"/>
</dbReference>
<feature type="domain" description="Integrase catalytic" evidence="3">
    <location>
        <begin position="244"/>
        <end position="404"/>
    </location>
</feature>
<protein>
    <recommendedName>
        <fullName evidence="3">Integrase catalytic domain-containing protein</fullName>
    </recommendedName>
</protein>
<dbReference type="EMBL" id="KQ030614">
    <property type="protein sequence ID" value="KJZ70655.1"/>
    <property type="molecule type" value="Genomic_DNA"/>
</dbReference>
<organism evidence="4 5">
    <name type="scientific">Hirsutella minnesotensis 3608</name>
    <dbReference type="NCBI Taxonomy" id="1043627"/>
    <lineage>
        <taxon>Eukaryota</taxon>
        <taxon>Fungi</taxon>
        <taxon>Dikarya</taxon>
        <taxon>Ascomycota</taxon>
        <taxon>Pezizomycotina</taxon>
        <taxon>Sordariomycetes</taxon>
        <taxon>Hypocreomycetidae</taxon>
        <taxon>Hypocreales</taxon>
        <taxon>Ophiocordycipitaceae</taxon>
        <taxon>Hirsutella</taxon>
    </lineage>
</organism>
<accession>A0A0F7ZKM7</accession>
<dbReference type="Gene3D" id="1.10.340.70">
    <property type="match status" value="1"/>
</dbReference>
<dbReference type="OrthoDB" id="5387406at2759"/>
<sequence length="442" mass="50113">MDAIFSRQFESREAAKAACSAVAKQEGFALAIRNKKPPGSDNPTYLLLRCSKGGAYRDQRNETVHESKRRNNTHSLKSECPFQINIKLKHEGPWAVAPSRSSGPHNHPFTMDFIFQAAYKAVQGCERAFPPSLGLKVQISECAIDAGKRLTFRDRIWVPGGSGEKGNQEEADKDQLRTRIVQQPHDSVATGHPGREGTLAIVARRFYWPGQSQLVRRFVANCDTCGRAHIWRQSKRGFLKPLPIPDRPRSHLSMDLITDLPPTGPSKSRYLWVIIDRLTKAVTLEVMDTMEAETCAQRFLQCHYRFHGMPRSIVSDRGSNWLSRFWKRFCQLAGISQRLSTAYHPQTDGGPERMNQEIEAYLRAYVSYVQEDWGELLPAAQLALNNRESAATKISPFFAEHGYHVDPISIQDSEEPPPDREESKAYGLLTRLQEVNEYTCKQ</sequence>
<evidence type="ECO:0000313" key="4">
    <source>
        <dbReference type="EMBL" id="KJZ70655.1"/>
    </source>
</evidence>
<dbReference type="PANTHER" id="PTHR37984:SF15">
    <property type="entry name" value="INTEGRASE CATALYTIC DOMAIN-CONTAINING PROTEIN"/>
    <property type="match status" value="1"/>
</dbReference>
<evidence type="ECO:0000313" key="5">
    <source>
        <dbReference type="Proteomes" id="UP000054481"/>
    </source>
</evidence>
<dbReference type="Pfam" id="PF17921">
    <property type="entry name" value="Integrase_H2C2"/>
    <property type="match status" value="1"/>
</dbReference>
<dbReference type="InterPro" id="IPR012337">
    <property type="entry name" value="RNaseH-like_sf"/>
</dbReference>
<gene>
    <name evidence="4" type="ORF">HIM_09975</name>
</gene>
<dbReference type="GO" id="GO:0003723">
    <property type="term" value="F:RNA binding"/>
    <property type="evidence" value="ECO:0007669"/>
    <property type="project" value="UniProtKB-KW"/>
</dbReference>
<dbReference type="GO" id="GO:0015074">
    <property type="term" value="P:DNA integration"/>
    <property type="evidence" value="ECO:0007669"/>
    <property type="project" value="InterPro"/>
</dbReference>
<dbReference type="GO" id="GO:0005634">
    <property type="term" value="C:nucleus"/>
    <property type="evidence" value="ECO:0007669"/>
    <property type="project" value="UniProtKB-ARBA"/>
</dbReference>
<keyword evidence="5" id="KW-1185">Reference proteome</keyword>
<dbReference type="InterPro" id="IPR001584">
    <property type="entry name" value="Integrase_cat-core"/>
</dbReference>
<dbReference type="Gene3D" id="3.30.420.10">
    <property type="entry name" value="Ribonuclease H-like superfamily/Ribonuclease H"/>
    <property type="match status" value="1"/>
</dbReference>
<evidence type="ECO:0000259" key="3">
    <source>
        <dbReference type="PROSITE" id="PS50994"/>
    </source>
</evidence>